<evidence type="ECO:0000256" key="1">
    <source>
        <dbReference type="SAM" id="SignalP"/>
    </source>
</evidence>
<reference evidence="2" key="1">
    <citation type="submission" date="2021-09" db="EMBL/GenBank/DDBJ databases">
        <authorList>
            <consortium name="AG Swart"/>
            <person name="Singh M."/>
            <person name="Singh A."/>
            <person name="Seah K."/>
            <person name="Emmerich C."/>
        </authorList>
    </citation>
    <scope>NUCLEOTIDE SEQUENCE</scope>
    <source>
        <strain evidence="2">ATCC30299</strain>
    </source>
</reference>
<dbReference type="AlphaFoldDB" id="A0AAU9IEC0"/>
<feature type="chain" id="PRO_5043549562" evidence="1">
    <location>
        <begin position="17"/>
        <end position="185"/>
    </location>
</feature>
<keyword evidence="1" id="KW-0732">Signal</keyword>
<evidence type="ECO:0000313" key="3">
    <source>
        <dbReference type="Proteomes" id="UP001162131"/>
    </source>
</evidence>
<dbReference type="Proteomes" id="UP001162131">
    <property type="component" value="Unassembled WGS sequence"/>
</dbReference>
<protein>
    <submittedName>
        <fullName evidence="2">Uncharacterized protein</fullName>
    </submittedName>
</protein>
<feature type="signal peptide" evidence="1">
    <location>
        <begin position="1"/>
        <end position="16"/>
    </location>
</feature>
<comment type="caution">
    <text evidence="2">The sequence shown here is derived from an EMBL/GenBank/DDBJ whole genome shotgun (WGS) entry which is preliminary data.</text>
</comment>
<keyword evidence="3" id="KW-1185">Reference proteome</keyword>
<dbReference type="EMBL" id="CAJZBQ010000009">
    <property type="protein sequence ID" value="CAG9312766.1"/>
    <property type="molecule type" value="Genomic_DNA"/>
</dbReference>
<proteinExistence type="predicted"/>
<organism evidence="2 3">
    <name type="scientific">Blepharisma stoltei</name>
    <dbReference type="NCBI Taxonomy" id="1481888"/>
    <lineage>
        <taxon>Eukaryota</taxon>
        <taxon>Sar</taxon>
        <taxon>Alveolata</taxon>
        <taxon>Ciliophora</taxon>
        <taxon>Postciliodesmatophora</taxon>
        <taxon>Heterotrichea</taxon>
        <taxon>Heterotrichida</taxon>
        <taxon>Blepharismidae</taxon>
        <taxon>Blepharisma</taxon>
    </lineage>
</organism>
<evidence type="ECO:0000313" key="2">
    <source>
        <dbReference type="EMBL" id="CAG9312766.1"/>
    </source>
</evidence>
<gene>
    <name evidence="2" type="ORF">BSTOLATCC_MIC7562</name>
</gene>
<sequence>MKFVVLIVLFSLGVLSFEIPSQIKVTDPAEEALDASTFPKNPVKILGNFTLGVAQGLQTKLSPLSKCYNNTALLHPGFEAVAQMAIKCALFNFTACNDVPAMLTLFNTKVETVYTSCKLATLISDIEGLKDPQTFSEFMVRFYLKKSAITANNDKMVTYFKAGQYLEAGQMLGTNLRLLFSFTVS</sequence>
<name>A0AAU9IEC0_9CILI</name>
<accession>A0AAU9IEC0</accession>